<proteinExistence type="predicted"/>
<name>A0A8S5T4B3_9CAUD</name>
<sequence>MLPYPATRFAKKLSNLCGAKQQLAGVKFSSAGADANKGFLVMGLFTGHMLPSFQNLTAPIMLIARARTDKSNATSSLLMRFTPFLQIGQIKMAGCDVHVVRVAKNSFVFYVLERNFRRNLDVGADFQVNLMCRLGNSGIPKTGYAFIVHMFLSFHKSFKHSSRKASRPLGVTRVWMPLQLVFSL</sequence>
<accession>A0A8S5T4B3</accession>
<protein>
    <submittedName>
        <fullName evidence="1">Uncharacterized protein</fullName>
    </submittedName>
</protein>
<reference evidence="1" key="1">
    <citation type="journal article" date="2021" name="Proc. Natl. Acad. Sci. U.S.A.">
        <title>A Catalog of Tens of Thousands of Viruses from Human Metagenomes Reveals Hidden Associations with Chronic Diseases.</title>
        <authorList>
            <person name="Tisza M.J."/>
            <person name="Buck C.B."/>
        </authorList>
    </citation>
    <scope>NUCLEOTIDE SEQUENCE</scope>
    <source>
        <strain evidence="1">CtM6i4</strain>
    </source>
</reference>
<dbReference type="EMBL" id="BK032735">
    <property type="protein sequence ID" value="DAF57610.1"/>
    <property type="molecule type" value="Genomic_DNA"/>
</dbReference>
<organism evidence="1">
    <name type="scientific">Siphoviridae sp. ctM6i4</name>
    <dbReference type="NCBI Taxonomy" id="2827852"/>
    <lineage>
        <taxon>Viruses</taxon>
        <taxon>Duplodnaviria</taxon>
        <taxon>Heunggongvirae</taxon>
        <taxon>Uroviricota</taxon>
        <taxon>Caudoviricetes</taxon>
    </lineage>
</organism>
<evidence type="ECO:0000313" key="1">
    <source>
        <dbReference type="EMBL" id="DAF57610.1"/>
    </source>
</evidence>